<dbReference type="GO" id="GO:0006508">
    <property type="term" value="P:proteolysis"/>
    <property type="evidence" value="ECO:0007669"/>
    <property type="project" value="UniProtKB-KW"/>
</dbReference>
<dbReference type="EC" id="3.4.11.5" evidence="4 11"/>
<dbReference type="PIRSF" id="PIRSF006431">
    <property type="entry name" value="Pept_S33"/>
    <property type="match status" value="1"/>
</dbReference>
<evidence type="ECO:0000259" key="15">
    <source>
        <dbReference type="Pfam" id="PF00561"/>
    </source>
</evidence>
<dbReference type="Pfam" id="PF00561">
    <property type="entry name" value="Abhydrolase_1"/>
    <property type="match status" value="1"/>
</dbReference>
<evidence type="ECO:0000256" key="5">
    <source>
        <dbReference type="ARBA" id="ARBA00021843"/>
    </source>
</evidence>
<feature type="domain" description="AB hydrolase-1" evidence="15">
    <location>
        <begin position="73"/>
        <end position="329"/>
    </location>
</feature>
<comment type="caution">
    <text evidence="16">The sequence shown here is derived from an EMBL/GenBank/DDBJ whole genome shotgun (WGS) entry which is preliminary data.</text>
</comment>
<evidence type="ECO:0000256" key="4">
    <source>
        <dbReference type="ARBA" id="ARBA00012568"/>
    </source>
</evidence>
<protein>
    <recommendedName>
        <fullName evidence="5 11">Proline iminopeptidase</fullName>
        <shortName evidence="11">PIP</shortName>
        <ecNumber evidence="4 11">3.4.11.5</ecNumber>
    </recommendedName>
    <alternativeName>
        <fullName evidence="10 11">Prolyl aminopeptidase</fullName>
    </alternativeName>
</protein>
<feature type="region of interest" description="Disordered" evidence="14">
    <location>
        <begin position="1"/>
        <end position="22"/>
    </location>
</feature>
<evidence type="ECO:0000256" key="8">
    <source>
        <dbReference type="ARBA" id="ARBA00022670"/>
    </source>
</evidence>
<dbReference type="NCBIfam" id="TIGR01249">
    <property type="entry name" value="pro_imino_pep_1"/>
    <property type="match status" value="1"/>
</dbReference>
<name>A0A5M6IDE3_9PROT</name>
<dbReference type="InterPro" id="IPR002410">
    <property type="entry name" value="Peptidase_S33"/>
</dbReference>
<dbReference type="Proteomes" id="UP000324065">
    <property type="component" value="Unassembled WGS sequence"/>
</dbReference>
<gene>
    <name evidence="16" type="primary">pip</name>
    <name evidence="16" type="ORF">F1188_10420</name>
</gene>
<evidence type="ECO:0000256" key="13">
    <source>
        <dbReference type="RuleBase" id="RU003421"/>
    </source>
</evidence>
<evidence type="ECO:0000256" key="10">
    <source>
        <dbReference type="ARBA" id="ARBA00029605"/>
    </source>
</evidence>
<sequence length="348" mass="38472">MKARPHGRPGPPDRSVPPPPAHARTIVSAHAATSHADLSDLHPPVTPFETGVLDIGDGHAMYWEQCGARNGVPVVFLHGGPGAGIAPTYRRFFDPTRHRAVLFDQRGCGRSTPRASLTANTTWDLVADTERLREHLSIDRWHVMGGSWGSTLALAYGQAHPERCLGFVLRGIFLFRAREVAWFLDGMGTFYPEARDAFLGFLPESERATPLESYYRRLCDPDPAVYGPAAVAWSRYEESCSRLVPRVSDSPVDACLPLARMEAHYMMHGGFLEEAQLLRDIGRIAHLPAVLIQGRYDMVCPPVSAQDLHAVWPNSRLEMVPDAGHAAMEPGIRRAIVRALNDLPSPRR</sequence>
<evidence type="ECO:0000256" key="7">
    <source>
        <dbReference type="ARBA" id="ARBA00022490"/>
    </source>
</evidence>
<evidence type="ECO:0000256" key="9">
    <source>
        <dbReference type="ARBA" id="ARBA00022801"/>
    </source>
</evidence>
<evidence type="ECO:0000313" key="16">
    <source>
        <dbReference type="EMBL" id="KAA5605638.1"/>
    </source>
</evidence>
<dbReference type="GO" id="GO:0005737">
    <property type="term" value="C:cytoplasm"/>
    <property type="evidence" value="ECO:0007669"/>
    <property type="project" value="UniProtKB-SubCell"/>
</dbReference>
<evidence type="ECO:0000256" key="11">
    <source>
        <dbReference type="PIRNR" id="PIRNR006431"/>
    </source>
</evidence>
<feature type="active site" description="Nucleophile" evidence="12">
    <location>
        <position position="147"/>
    </location>
</feature>
<keyword evidence="6 11" id="KW-0031">Aminopeptidase</keyword>
<dbReference type="SUPFAM" id="SSF53474">
    <property type="entry name" value="alpha/beta-Hydrolases"/>
    <property type="match status" value="1"/>
</dbReference>
<proteinExistence type="inferred from homology"/>
<evidence type="ECO:0000256" key="12">
    <source>
        <dbReference type="PIRSR" id="PIRSR006431-1"/>
    </source>
</evidence>
<evidence type="ECO:0000256" key="3">
    <source>
        <dbReference type="ARBA" id="ARBA00010088"/>
    </source>
</evidence>
<comment type="similarity">
    <text evidence="3 11 13">Belongs to the peptidase S33 family.</text>
</comment>
<dbReference type="AlphaFoldDB" id="A0A5M6IDE3"/>
<dbReference type="InterPro" id="IPR005944">
    <property type="entry name" value="Pro_iminopeptidase"/>
</dbReference>
<keyword evidence="9 11" id="KW-0378">Hydrolase</keyword>
<keyword evidence="8 11" id="KW-0645">Protease</keyword>
<dbReference type="PANTHER" id="PTHR43722:SF1">
    <property type="entry name" value="PROLINE IMINOPEPTIDASE"/>
    <property type="match status" value="1"/>
</dbReference>
<evidence type="ECO:0000313" key="17">
    <source>
        <dbReference type="Proteomes" id="UP000324065"/>
    </source>
</evidence>
<dbReference type="InterPro" id="IPR000073">
    <property type="entry name" value="AB_hydrolase_1"/>
</dbReference>
<evidence type="ECO:0000256" key="6">
    <source>
        <dbReference type="ARBA" id="ARBA00022438"/>
    </source>
</evidence>
<dbReference type="GO" id="GO:0004177">
    <property type="term" value="F:aminopeptidase activity"/>
    <property type="evidence" value="ECO:0007669"/>
    <property type="project" value="UniProtKB-UniRule"/>
</dbReference>
<dbReference type="InterPro" id="IPR029058">
    <property type="entry name" value="AB_hydrolase_fold"/>
</dbReference>
<reference evidence="16 17" key="1">
    <citation type="submission" date="2019-09" db="EMBL/GenBank/DDBJ databases">
        <title>Genome sequence of Roseospira marina, one of the more divergent members of the non-sulfur purple photosynthetic bacterial family, the Rhodospirillaceae.</title>
        <authorList>
            <person name="Meyer T."/>
            <person name="Kyndt J."/>
        </authorList>
    </citation>
    <scope>NUCLEOTIDE SEQUENCE [LARGE SCALE GENOMIC DNA]</scope>
    <source>
        <strain evidence="16 17">DSM 15113</strain>
    </source>
</reference>
<dbReference type="PRINTS" id="PR00793">
    <property type="entry name" value="PROAMNOPTASE"/>
</dbReference>
<dbReference type="PANTHER" id="PTHR43722">
    <property type="entry name" value="PROLINE IMINOPEPTIDASE"/>
    <property type="match status" value="1"/>
</dbReference>
<dbReference type="EMBL" id="VWPJ01000008">
    <property type="protein sequence ID" value="KAA5605638.1"/>
    <property type="molecule type" value="Genomic_DNA"/>
</dbReference>
<dbReference type="OrthoDB" id="9796770at2"/>
<evidence type="ECO:0000256" key="2">
    <source>
        <dbReference type="ARBA" id="ARBA00004496"/>
    </source>
</evidence>
<feature type="compositionally biased region" description="Pro residues" evidence="14">
    <location>
        <begin position="8"/>
        <end position="21"/>
    </location>
</feature>
<feature type="active site" description="Proton donor" evidence="12">
    <location>
        <position position="325"/>
    </location>
</feature>
<keyword evidence="7 11" id="KW-0963">Cytoplasm</keyword>
<accession>A0A5M6IDE3</accession>
<evidence type="ECO:0000256" key="1">
    <source>
        <dbReference type="ARBA" id="ARBA00001585"/>
    </source>
</evidence>
<evidence type="ECO:0000256" key="14">
    <source>
        <dbReference type="SAM" id="MobiDB-lite"/>
    </source>
</evidence>
<dbReference type="Gene3D" id="3.40.50.1820">
    <property type="entry name" value="alpha/beta hydrolase"/>
    <property type="match status" value="1"/>
</dbReference>
<comment type="catalytic activity">
    <reaction evidence="1 11 13">
        <text>Release of N-terminal proline from a peptide.</text>
        <dbReference type="EC" id="3.4.11.5"/>
    </reaction>
</comment>
<comment type="subcellular location">
    <subcellularLocation>
        <location evidence="2 11">Cytoplasm</location>
    </subcellularLocation>
</comment>
<keyword evidence="17" id="KW-1185">Reference proteome</keyword>
<organism evidence="16 17">
    <name type="scientific">Roseospira marina</name>
    <dbReference type="NCBI Taxonomy" id="140057"/>
    <lineage>
        <taxon>Bacteria</taxon>
        <taxon>Pseudomonadati</taxon>
        <taxon>Pseudomonadota</taxon>
        <taxon>Alphaproteobacteria</taxon>
        <taxon>Rhodospirillales</taxon>
        <taxon>Rhodospirillaceae</taxon>
        <taxon>Roseospira</taxon>
    </lineage>
</organism>
<feature type="active site" evidence="12">
    <location>
        <position position="297"/>
    </location>
</feature>